<dbReference type="EMBL" id="LJBN01000168">
    <property type="protein sequence ID" value="OOQ85335.1"/>
    <property type="molecule type" value="Genomic_DNA"/>
</dbReference>
<proteinExistence type="predicted"/>
<protein>
    <submittedName>
        <fullName evidence="1">Uncharacterized protein</fullName>
    </submittedName>
</protein>
<evidence type="ECO:0000313" key="1">
    <source>
        <dbReference type="EMBL" id="OOQ85335.1"/>
    </source>
</evidence>
<name>A0A1S9RIQ2_PENBI</name>
<reference evidence="2" key="1">
    <citation type="submission" date="2015-09" db="EMBL/GenBank/DDBJ databases">
        <authorList>
            <person name="Fill T.P."/>
            <person name="Baretta J.F."/>
            <person name="de Almeida L.G."/>
            <person name="Rocha M."/>
            <person name="de Souza D.H."/>
            <person name="Malavazi I."/>
            <person name="Cerdeira L.T."/>
            <person name="Hong H."/>
            <person name="Samborskyy M."/>
            <person name="de Vasconcelos A.T."/>
            <person name="Leadlay P."/>
            <person name="Rodrigues-Filho E."/>
        </authorList>
    </citation>
    <scope>NUCLEOTIDE SEQUENCE [LARGE SCALE GENOMIC DNA]</scope>
    <source>
        <strain evidence="2">LaBioMMi 136</strain>
    </source>
</reference>
<dbReference type="Proteomes" id="UP000190744">
    <property type="component" value="Unassembled WGS sequence"/>
</dbReference>
<dbReference type="AlphaFoldDB" id="A0A1S9RIQ2"/>
<comment type="caution">
    <text evidence="1">The sequence shown here is derived from an EMBL/GenBank/DDBJ whole genome shotgun (WGS) entry which is preliminary data.</text>
</comment>
<evidence type="ECO:0000313" key="2">
    <source>
        <dbReference type="Proteomes" id="UP000190744"/>
    </source>
</evidence>
<organism evidence="1 2">
    <name type="scientific">Penicillium brasilianum</name>
    <dbReference type="NCBI Taxonomy" id="104259"/>
    <lineage>
        <taxon>Eukaryota</taxon>
        <taxon>Fungi</taxon>
        <taxon>Dikarya</taxon>
        <taxon>Ascomycota</taxon>
        <taxon>Pezizomycotina</taxon>
        <taxon>Eurotiomycetes</taxon>
        <taxon>Eurotiomycetidae</taxon>
        <taxon>Eurotiales</taxon>
        <taxon>Aspergillaceae</taxon>
        <taxon>Penicillium</taxon>
    </lineage>
</organism>
<sequence>MAALVEACIARPRLLAPMCRIKQRSGDSSIYKPGQANALRSLALPRAVGSDSPARGQTIGSRSPGPACQLAPEIYWSKLECILMPLKSYPRQWRDQAFDASCKDYSQCPDMPCCLLEGGSFLAGAWHTVRLQIDFGPVANDEGTVDHYYIFDYSQELAASWRESAVISARQADRIVLTEVTKAIPTDEPRGENTTTQWLPRNRTIFDHRTASIRFYHEIRMVARLARALQYKYPSWKAAPVSRRTWIRLDHDPRCCLADWEHSLRSGSGSEDARRCPMVEWLDYDTVFVFLWESYGVGREI</sequence>
<gene>
    <name evidence="1" type="ORF">PEBR_26107</name>
</gene>
<accession>A0A1S9RIQ2</accession>